<accession>A0A6J7Y2U4</accession>
<reference evidence="1" key="1">
    <citation type="submission" date="2020-05" db="EMBL/GenBank/DDBJ databases">
        <authorList>
            <person name="Chiriac C."/>
            <person name="Salcher M."/>
            <person name="Ghai R."/>
            <person name="Kavagutti S V."/>
        </authorList>
    </citation>
    <scope>NUCLEOTIDE SEQUENCE</scope>
</reference>
<organism evidence="1">
    <name type="scientific">freshwater metagenome</name>
    <dbReference type="NCBI Taxonomy" id="449393"/>
    <lineage>
        <taxon>unclassified sequences</taxon>
        <taxon>metagenomes</taxon>
        <taxon>ecological metagenomes</taxon>
    </lineage>
</organism>
<sequence>MLITIRLSIINFAATARTDVAVGTESDASILATTRADTPLIGSSVDALGVINTGAGLTIGSAGVGCGVAVTRRIGCCVGADACATGACATGALTGGGVCFCALGTGGTPLETGCEDSLEVGFDAGVPGLLLLKYSTQAGSTDNGSAK</sequence>
<dbReference type="EMBL" id="CAFBSF010000091">
    <property type="protein sequence ID" value="CAB5241216.1"/>
    <property type="molecule type" value="Genomic_DNA"/>
</dbReference>
<name>A0A6J7Y2U4_9ZZZZ</name>
<evidence type="ECO:0000313" key="1">
    <source>
        <dbReference type="EMBL" id="CAB5241216.1"/>
    </source>
</evidence>
<protein>
    <submittedName>
        <fullName evidence="1">Unannotated protein</fullName>
    </submittedName>
</protein>
<gene>
    <name evidence="1" type="ORF">UFOPK3520_01016</name>
</gene>
<dbReference type="AlphaFoldDB" id="A0A6J7Y2U4"/>
<proteinExistence type="predicted"/>